<proteinExistence type="predicted"/>
<keyword evidence="1" id="KW-0812">Transmembrane</keyword>
<feature type="transmembrane region" description="Helical" evidence="1">
    <location>
        <begin position="66"/>
        <end position="86"/>
    </location>
</feature>
<feature type="transmembrane region" description="Helical" evidence="1">
    <location>
        <begin position="204"/>
        <end position="225"/>
    </location>
</feature>
<dbReference type="RefSeq" id="XP_066085547.1">
    <property type="nucleotide sequence ID" value="XM_066229450.1"/>
</dbReference>
<keyword evidence="1" id="KW-0472">Membrane</keyword>
<organism evidence="2 3">
    <name type="scientific">Kwoniella europaea PYCC6329</name>
    <dbReference type="NCBI Taxonomy" id="1423913"/>
    <lineage>
        <taxon>Eukaryota</taxon>
        <taxon>Fungi</taxon>
        <taxon>Dikarya</taxon>
        <taxon>Basidiomycota</taxon>
        <taxon>Agaricomycotina</taxon>
        <taxon>Tremellomycetes</taxon>
        <taxon>Tremellales</taxon>
        <taxon>Cryptococcaceae</taxon>
        <taxon>Kwoniella</taxon>
    </lineage>
</organism>
<gene>
    <name evidence="2" type="ORF">V865_005681</name>
</gene>
<dbReference type="AlphaFoldDB" id="A0AAX4KM72"/>
<evidence type="ECO:0000256" key="1">
    <source>
        <dbReference type="SAM" id="Phobius"/>
    </source>
</evidence>
<dbReference type="KEGG" id="ker:91104482"/>
<keyword evidence="1" id="KW-1133">Transmembrane helix</keyword>
<feature type="transmembrane region" description="Helical" evidence="1">
    <location>
        <begin position="166"/>
        <end position="192"/>
    </location>
</feature>
<evidence type="ECO:0000313" key="3">
    <source>
        <dbReference type="Proteomes" id="UP001358614"/>
    </source>
</evidence>
<dbReference type="Proteomes" id="UP001358614">
    <property type="component" value="Chromosome 1"/>
</dbReference>
<protein>
    <submittedName>
        <fullName evidence="2">Uncharacterized protein</fullName>
    </submittedName>
</protein>
<reference evidence="2 3" key="1">
    <citation type="submission" date="2024-01" db="EMBL/GenBank/DDBJ databases">
        <title>Comparative genomics of Cryptococcus and Kwoniella reveals pathogenesis evolution and contrasting modes of karyotype evolution via chromosome fusion or intercentromeric recombination.</title>
        <authorList>
            <person name="Coelho M.A."/>
            <person name="David-Palma M."/>
            <person name="Shea T."/>
            <person name="Bowers K."/>
            <person name="McGinley-Smith S."/>
            <person name="Mohammad A.W."/>
            <person name="Gnirke A."/>
            <person name="Yurkov A.M."/>
            <person name="Nowrousian M."/>
            <person name="Sun S."/>
            <person name="Cuomo C.A."/>
            <person name="Heitman J."/>
        </authorList>
    </citation>
    <scope>NUCLEOTIDE SEQUENCE [LARGE SCALE GENOMIC DNA]</scope>
    <source>
        <strain evidence="2 3">PYCC6329</strain>
    </source>
</reference>
<dbReference type="EMBL" id="CP144089">
    <property type="protein sequence ID" value="WWD07580.1"/>
    <property type="molecule type" value="Genomic_DNA"/>
</dbReference>
<name>A0AAX4KM72_9TREE</name>
<feature type="transmembrane region" description="Helical" evidence="1">
    <location>
        <begin position="245"/>
        <end position="263"/>
    </location>
</feature>
<dbReference type="GeneID" id="91104482"/>
<keyword evidence="3" id="KW-1185">Reference proteome</keyword>
<sequence>MTSLNSLHDTLSPLLSPLHPSFPFAPIDIIGAMRLSSVINWIATGVFDPQPTAKGKKGIKKDRASIWQELAGLMIVVFGGDTFLAMCTGTTPSWLVTPNIAVLFCAIHILQTRTPFIHLLPTRPSLPLELLLAIPDAIGRTLLLTRFSIIPLLYPSSPSVKTLPATSVSLILVPFILAVPFASIAFSTFNFFSPSLKLTTPVELKAYGWMLVDTWCPLLISPLFLTLIGPVEGWDIGLGWGENESVVCCMVVLWACFTGRAIYNFGYRKEHWLEMFGVRGEKKKTE</sequence>
<evidence type="ECO:0000313" key="2">
    <source>
        <dbReference type="EMBL" id="WWD07580.1"/>
    </source>
</evidence>
<accession>A0AAX4KM72</accession>